<evidence type="ECO:0000256" key="3">
    <source>
        <dbReference type="RuleBase" id="RU000363"/>
    </source>
</evidence>
<dbReference type="Pfam" id="PF00106">
    <property type="entry name" value="adh_short"/>
    <property type="match status" value="1"/>
</dbReference>
<evidence type="ECO:0000256" key="1">
    <source>
        <dbReference type="ARBA" id="ARBA00006484"/>
    </source>
</evidence>
<reference evidence="4 5" key="1">
    <citation type="journal article" date="2013" name="Appl. Environ. Microbiol.">
        <title>The genome of the alga-associated marine flavobacterium Formosa agariphila KMM 3901T reveals a broad potential for degradation of algal polysaccharides.</title>
        <authorList>
            <person name="Mann A.J."/>
            <person name="Hahnke R.L."/>
            <person name="Huang S."/>
            <person name="Werner J."/>
            <person name="Xing P."/>
            <person name="Barbeyron T."/>
            <person name="Huettel B."/>
            <person name="Stueber K."/>
            <person name="Reinhardt R."/>
            <person name="Harder J."/>
            <person name="Gloeckner F.O."/>
            <person name="Amann R.I."/>
            <person name="Teeling H."/>
        </authorList>
    </citation>
    <scope>NUCLEOTIDE SEQUENCE [LARGE SCALE GENOMIC DNA]</scope>
    <source>
        <strain evidence="5">DSM 15362 / KCTC 12365 / LMG 23005 / KMM 3901</strain>
    </source>
</reference>
<dbReference type="EC" id="1.1.1.100" evidence="4"/>
<dbReference type="HOGENOM" id="CLU_010194_2_9_10"/>
<dbReference type="InterPro" id="IPR002347">
    <property type="entry name" value="SDR_fam"/>
</dbReference>
<evidence type="ECO:0000313" key="4">
    <source>
        <dbReference type="EMBL" id="CDF80824.1"/>
    </source>
</evidence>
<comment type="similarity">
    <text evidence="1 3">Belongs to the short-chain dehydrogenases/reductases (SDR) family.</text>
</comment>
<dbReference type="GO" id="GO:0004316">
    <property type="term" value="F:3-oxoacyl-[acyl-carrier-protein] reductase (NADPH) activity"/>
    <property type="evidence" value="ECO:0007669"/>
    <property type="project" value="UniProtKB-EC"/>
</dbReference>
<accession>T2KRY5</accession>
<dbReference type="Proteomes" id="UP000016160">
    <property type="component" value="Chromosome"/>
</dbReference>
<dbReference type="Gene3D" id="3.40.50.720">
    <property type="entry name" value="NAD(P)-binding Rossmann-like Domain"/>
    <property type="match status" value="1"/>
</dbReference>
<organism evidence="4 5">
    <name type="scientific">Formosa agariphila (strain DSM 15362 / KCTC 12365 / LMG 23005 / KMM 3901 / M-2Alg 35-1)</name>
    <dbReference type="NCBI Taxonomy" id="1347342"/>
    <lineage>
        <taxon>Bacteria</taxon>
        <taxon>Pseudomonadati</taxon>
        <taxon>Bacteroidota</taxon>
        <taxon>Flavobacteriia</taxon>
        <taxon>Flavobacteriales</taxon>
        <taxon>Flavobacteriaceae</taxon>
        <taxon>Formosa</taxon>
    </lineage>
</organism>
<dbReference type="InterPro" id="IPR036291">
    <property type="entry name" value="NAD(P)-bd_dom_sf"/>
</dbReference>
<name>T2KRY5_FORAG</name>
<keyword evidence="5" id="KW-1185">Reference proteome</keyword>
<dbReference type="PRINTS" id="PR00081">
    <property type="entry name" value="GDHRDH"/>
</dbReference>
<keyword evidence="2 4" id="KW-0560">Oxidoreductase</keyword>
<dbReference type="InterPro" id="IPR020904">
    <property type="entry name" value="Sc_DH/Rdtase_CS"/>
</dbReference>
<dbReference type="eggNOG" id="COG4221">
    <property type="taxonomic scope" value="Bacteria"/>
</dbReference>
<dbReference type="CDD" id="cd05374">
    <property type="entry name" value="17beta-HSD-like_SDR_c"/>
    <property type="match status" value="1"/>
</dbReference>
<dbReference type="PRINTS" id="PR00080">
    <property type="entry name" value="SDRFAMILY"/>
</dbReference>
<dbReference type="InterPro" id="IPR051911">
    <property type="entry name" value="SDR_oxidoreductase"/>
</dbReference>
<evidence type="ECO:0000256" key="2">
    <source>
        <dbReference type="ARBA" id="ARBA00023002"/>
    </source>
</evidence>
<dbReference type="EMBL" id="HG315671">
    <property type="protein sequence ID" value="CDF80824.1"/>
    <property type="molecule type" value="Genomic_DNA"/>
</dbReference>
<proteinExistence type="inferred from homology"/>
<gene>
    <name evidence="4" type="ORF">BN863_31120</name>
</gene>
<dbReference type="PANTHER" id="PTHR43976">
    <property type="entry name" value="SHORT CHAIN DEHYDROGENASE"/>
    <property type="match status" value="1"/>
</dbReference>
<dbReference type="PATRIC" id="fig|1347342.6.peg.3131"/>
<dbReference type="PANTHER" id="PTHR43976:SF16">
    <property type="entry name" value="SHORT-CHAIN DEHYDROGENASE_REDUCTASE FAMILY PROTEIN"/>
    <property type="match status" value="1"/>
</dbReference>
<evidence type="ECO:0000313" key="5">
    <source>
        <dbReference type="Proteomes" id="UP000016160"/>
    </source>
</evidence>
<protein>
    <submittedName>
        <fullName evidence="4">Short chain dehydrogenase</fullName>
        <ecNumber evidence="4">1.1.1.100</ecNumber>
    </submittedName>
</protein>
<dbReference type="AlphaFoldDB" id="T2KRY5"/>
<dbReference type="NCBIfam" id="NF004826">
    <property type="entry name" value="PRK06182.1"/>
    <property type="match status" value="1"/>
</dbReference>
<dbReference type="PROSITE" id="PS00061">
    <property type="entry name" value="ADH_SHORT"/>
    <property type="match status" value="1"/>
</dbReference>
<dbReference type="STRING" id="1347342.BN863_31120"/>
<dbReference type="RefSeq" id="WP_038532139.1">
    <property type="nucleotide sequence ID" value="NZ_HG315671.1"/>
</dbReference>
<dbReference type="SUPFAM" id="SSF51735">
    <property type="entry name" value="NAD(P)-binding Rossmann-fold domains"/>
    <property type="match status" value="1"/>
</dbReference>
<sequence length="274" mass="30066">MKKIIIITGASSGIGKATALQLIKEGHTVYGVARRLEHMKELVAAGGKAIEIDVTDHNQVHSQIKKIIEAEGKIDVLVNNAGYAVYGPIEEVSYEQAKRQFDVNLFGLAEVTKAVLPIMRNQQSGSIINVSSIGGKVYGPLGAWYNASKFALEGWSDCLRLDVNQFGIKVIVIQPGVINTGFAKAMDHHLEDSNSPYKELKQIVAKMMQNTSKPGQYSEPSVIAKTISKAIKSKKPKTRYAAGKMARQTLLARKLLSDKAFDKMFLNMVKNYGK</sequence>